<dbReference type="OrthoDB" id="10655779at2759"/>
<keyword evidence="2" id="KW-1185">Reference proteome</keyword>
<accession>A0A6A7B992</accession>
<protein>
    <submittedName>
        <fullName evidence="1">Uncharacterized protein</fullName>
    </submittedName>
</protein>
<dbReference type="EMBL" id="MU006304">
    <property type="protein sequence ID" value="KAF2850915.1"/>
    <property type="molecule type" value="Genomic_DNA"/>
</dbReference>
<reference evidence="1" key="1">
    <citation type="submission" date="2020-01" db="EMBL/GenBank/DDBJ databases">
        <authorList>
            <consortium name="DOE Joint Genome Institute"/>
            <person name="Haridas S."/>
            <person name="Albert R."/>
            <person name="Binder M."/>
            <person name="Bloem J."/>
            <person name="Labutti K."/>
            <person name="Salamov A."/>
            <person name="Andreopoulos B."/>
            <person name="Baker S.E."/>
            <person name="Barry K."/>
            <person name="Bills G."/>
            <person name="Bluhm B.H."/>
            <person name="Cannon C."/>
            <person name="Castanera R."/>
            <person name="Culley D.E."/>
            <person name="Daum C."/>
            <person name="Ezra D."/>
            <person name="Gonzalez J.B."/>
            <person name="Henrissat B."/>
            <person name="Kuo A."/>
            <person name="Liang C."/>
            <person name="Lipzen A."/>
            <person name="Lutzoni F."/>
            <person name="Magnuson J."/>
            <person name="Mondo S."/>
            <person name="Nolan M."/>
            <person name="Ohm R."/>
            <person name="Pangilinan J."/>
            <person name="Park H.-J."/>
            <person name="Ramirez L."/>
            <person name="Alfaro M."/>
            <person name="Sun H."/>
            <person name="Tritt A."/>
            <person name="Yoshinaga Y."/>
            <person name="Zwiers L.-H."/>
            <person name="Turgeon B.G."/>
            <person name="Goodwin S.B."/>
            <person name="Spatafora J.W."/>
            <person name="Crous P.W."/>
            <person name="Grigoriev I.V."/>
        </authorList>
    </citation>
    <scope>NUCLEOTIDE SEQUENCE</scope>
    <source>
        <strain evidence="1">IPT5</strain>
    </source>
</reference>
<evidence type="ECO:0000313" key="2">
    <source>
        <dbReference type="Proteomes" id="UP000799423"/>
    </source>
</evidence>
<organism evidence="1 2">
    <name type="scientific">Plenodomus tracheiphilus IPT5</name>
    <dbReference type="NCBI Taxonomy" id="1408161"/>
    <lineage>
        <taxon>Eukaryota</taxon>
        <taxon>Fungi</taxon>
        <taxon>Dikarya</taxon>
        <taxon>Ascomycota</taxon>
        <taxon>Pezizomycotina</taxon>
        <taxon>Dothideomycetes</taxon>
        <taxon>Pleosporomycetidae</taxon>
        <taxon>Pleosporales</taxon>
        <taxon>Pleosporineae</taxon>
        <taxon>Leptosphaeriaceae</taxon>
        <taxon>Plenodomus</taxon>
    </lineage>
</organism>
<sequence>MAYHANPDKCISRRSRYFDQEWMTNLMALRQGMNEILSERPGQNQWEAYFTLDRVECDVWVDEDSLCSMCIRAVIEDVDLLDAEWYTKVFKPNGQIRSPLPEEVEVEVSEDSSAKKGKKWGLRQLLSRH</sequence>
<dbReference type="AlphaFoldDB" id="A0A6A7B992"/>
<dbReference type="Proteomes" id="UP000799423">
    <property type="component" value="Unassembled WGS sequence"/>
</dbReference>
<gene>
    <name evidence="1" type="ORF">T440DRAFT_517814</name>
</gene>
<name>A0A6A7B992_9PLEO</name>
<evidence type="ECO:0000313" key="1">
    <source>
        <dbReference type="EMBL" id="KAF2850915.1"/>
    </source>
</evidence>
<proteinExistence type="predicted"/>